<sequence>MFEIFVAPEVRRRGLSIAPRSVDQFLAELPSGDRSVEVRLGDEARMAVTLAKAEDGLQYLDRIEPMEGEVHSDSGWVCYFRAENGAGILGFDFRRNLEQARKLLTKAEGFLAVAVSSGNDTLSPAIDLLYSSAELTVQALMLLQSDTNQSHKHRREWLRRWTAAQNSPADHAQVLDNLASLRAPARYEPNEPKLKPGRFQRIVSTVQEMIDVAHGYAGNRSPSVNVEIAPDFMRHESRNGSHSIAPKVLDS</sequence>
<dbReference type="EMBL" id="NOVD01000001">
    <property type="protein sequence ID" value="PCK29269.1"/>
    <property type="molecule type" value="Genomic_DNA"/>
</dbReference>
<dbReference type="Proteomes" id="UP000230886">
    <property type="component" value="Unassembled WGS sequence"/>
</dbReference>
<name>A0A2A5JJ13_RHOSG</name>
<evidence type="ECO:0000313" key="3">
    <source>
        <dbReference type="Proteomes" id="UP000230886"/>
    </source>
</evidence>
<dbReference type="AlphaFoldDB" id="A0A2A5JJ13"/>
<gene>
    <name evidence="2" type="ORF">CHR55_02485</name>
</gene>
<evidence type="ECO:0000259" key="1">
    <source>
        <dbReference type="Pfam" id="PF05168"/>
    </source>
</evidence>
<comment type="caution">
    <text evidence="2">The sequence shown here is derived from an EMBL/GenBank/DDBJ whole genome shotgun (WGS) entry which is preliminary data.</text>
</comment>
<dbReference type="Pfam" id="PF05168">
    <property type="entry name" value="HEPN"/>
    <property type="match status" value="1"/>
</dbReference>
<dbReference type="InterPro" id="IPR007842">
    <property type="entry name" value="HEPN_dom"/>
</dbReference>
<protein>
    <recommendedName>
        <fullName evidence="1">HEPN domain-containing protein</fullName>
    </recommendedName>
</protein>
<feature type="domain" description="HEPN" evidence="1">
    <location>
        <begin position="100"/>
        <end position="212"/>
    </location>
</feature>
<organism evidence="2 3">
    <name type="scientific">Rhodococcus qingshengii</name>
    <dbReference type="NCBI Taxonomy" id="334542"/>
    <lineage>
        <taxon>Bacteria</taxon>
        <taxon>Bacillati</taxon>
        <taxon>Actinomycetota</taxon>
        <taxon>Actinomycetes</taxon>
        <taxon>Mycobacteriales</taxon>
        <taxon>Nocardiaceae</taxon>
        <taxon>Rhodococcus</taxon>
        <taxon>Rhodococcus erythropolis group</taxon>
    </lineage>
</organism>
<evidence type="ECO:0000313" key="2">
    <source>
        <dbReference type="EMBL" id="PCK29269.1"/>
    </source>
</evidence>
<proteinExistence type="predicted"/>
<reference evidence="2 3" key="1">
    <citation type="submission" date="2017-07" db="EMBL/GenBank/DDBJ databases">
        <title>Draft sequence of Rhodococcus enclensis 23b-28.</title>
        <authorList>
            <person name="Besaury L."/>
            <person name="Sancelme M."/>
            <person name="Amato P."/>
            <person name="Lallement A."/>
            <person name="Delort A.-M."/>
        </authorList>
    </citation>
    <scope>NUCLEOTIDE SEQUENCE [LARGE SCALE GENOMIC DNA]</scope>
    <source>
        <strain evidence="2 3">23b-28</strain>
    </source>
</reference>
<accession>A0A2A5JJ13</accession>